<keyword evidence="7" id="KW-0472">Membrane</keyword>
<dbReference type="AlphaFoldDB" id="A0A1D1ZPM3"/>
<dbReference type="GO" id="GO:0005737">
    <property type="term" value="C:cytoplasm"/>
    <property type="evidence" value="ECO:0007669"/>
    <property type="project" value="TreeGrafter"/>
</dbReference>
<evidence type="ECO:0000256" key="2">
    <source>
        <dbReference type="ARBA" id="ARBA00007647"/>
    </source>
</evidence>
<feature type="chain" id="PRO_5008901159" description="Glycosyltransferase family 92 protein" evidence="10">
    <location>
        <begin position="35"/>
        <end position="381"/>
    </location>
</feature>
<name>A0A1D1ZPM3_AUXPR</name>
<evidence type="ECO:0000256" key="5">
    <source>
        <dbReference type="ARBA" id="ARBA00022692"/>
    </source>
</evidence>
<feature type="region of interest" description="Disordered" evidence="9">
    <location>
        <begin position="62"/>
        <end position="99"/>
    </location>
</feature>
<protein>
    <recommendedName>
        <fullName evidence="8">Glycosyltransferase family 92 protein</fullName>
        <ecNumber evidence="8">2.4.1.-</ecNumber>
    </recommendedName>
</protein>
<evidence type="ECO:0000256" key="3">
    <source>
        <dbReference type="ARBA" id="ARBA00022676"/>
    </source>
</evidence>
<evidence type="ECO:0000256" key="7">
    <source>
        <dbReference type="ARBA" id="ARBA00023136"/>
    </source>
</evidence>
<evidence type="ECO:0000256" key="6">
    <source>
        <dbReference type="ARBA" id="ARBA00022989"/>
    </source>
</evidence>
<dbReference type="EMBL" id="GDKF01009865">
    <property type="protein sequence ID" value="JAT68757.1"/>
    <property type="molecule type" value="Transcribed_RNA"/>
</dbReference>
<evidence type="ECO:0000313" key="11">
    <source>
        <dbReference type="EMBL" id="JAT68757.1"/>
    </source>
</evidence>
<dbReference type="GO" id="GO:0016020">
    <property type="term" value="C:membrane"/>
    <property type="evidence" value="ECO:0007669"/>
    <property type="project" value="UniProtKB-SubCell"/>
</dbReference>
<evidence type="ECO:0000256" key="8">
    <source>
        <dbReference type="RuleBase" id="RU366017"/>
    </source>
</evidence>
<dbReference type="InterPro" id="IPR008166">
    <property type="entry name" value="Glyco_transf_92"/>
</dbReference>
<keyword evidence="4 8" id="KW-0808">Transferase</keyword>
<sequence>MESGVDGRPQRSRCRIAALLLLAVVACWLPISRGEGLEKSATGDQGLEAGSRVAQVHSLGDGQTLDASSDARQLPGNAGSAAEKANASAHVKEAEQAQGTPAGQEYVAICAATKDAGPDVREWADYHLRLGVARIYLFDTDNPEPVEPDIADFINQGRVEYYYLPRVTPITVPLMQIKLYDLCLRHASPLHAFIAFIDVDEFLVMASAERARGLPGLLKEFEQHGALAVNWRLLGPGGHAIQPGGGVLQNFLACTPVQYPENRHIKSIVNTKFVRGTSSDPHHFEYAAGASAVTLAGEQVTEAMSATVSGDRMMLYHYATKSMSQYSGKMVKGSGMGNRKGAEFLTRIDGASTEICTDALTSCKELGMEACANVTLPVGTA</sequence>
<comment type="similarity">
    <text evidence="2 8">Belongs to the glycosyltransferase 92 family.</text>
</comment>
<proteinExistence type="inferred from homology"/>
<accession>A0A1D1ZPM3</accession>
<dbReference type="Pfam" id="PF01697">
    <property type="entry name" value="Glyco_transf_92"/>
    <property type="match status" value="1"/>
</dbReference>
<evidence type="ECO:0000256" key="1">
    <source>
        <dbReference type="ARBA" id="ARBA00004167"/>
    </source>
</evidence>
<reference evidence="11" key="1">
    <citation type="submission" date="2015-08" db="EMBL/GenBank/DDBJ databases">
        <authorList>
            <person name="Babu N.S."/>
            <person name="Beckwith C.J."/>
            <person name="Beseler K.G."/>
            <person name="Brison A."/>
            <person name="Carone J.V."/>
            <person name="Caskin T.P."/>
            <person name="Diamond M."/>
            <person name="Durham M.E."/>
            <person name="Foxe J.M."/>
            <person name="Go M."/>
            <person name="Henderson B.A."/>
            <person name="Jones I.B."/>
            <person name="McGettigan J.A."/>
            <person name="Micheletti S.J."/>
            <person name="Nasrallah M.E."/>
            <person name="Ortiz D."/>
            <person name="Piller C.R."/>
            <person name="Privatt S.R."/>
            <person name="Schneider S.L."/>
            <person name="Sharp S."/>
            <person name="Smith T.C."/>
            <person name="Stanton J.D."/>
            <person name="Ullery H.E."/>
            <person name="Wilson R.J."/>
            <person name="Serrano M.G."/>
            <person name="Buck G."/>
            <person name="Lee V."/>
            <person name="Wang Y."/>
            <person name="Carvalho R."/>
            <person name="Voegtly L."/>
            <person name="Shi R."/>
            <person name="Duckworth R."/>
            <person name="Johnson A."/>
            <person name="Loviza R."/>
            <person name="Walstead R."/>
            <person name="Shah Z."/>
            <person name="Kiflezghi M."/>
            <person name="Wade K."/>
            <person name="Ball S.L."/>
            <person name="Bradley K.W."/>
            <person name="Asai D.J."/>
            <person name="Bowman C.A."/>
            <person name="Russell D.A."/>
            <person name="Pope W.H."/>
            <person name="Jacobs-Sera D."/>
            <person name="Hendrix R.W."/>
            <person name="Hatfull G.F."/>
        </authorList>
    </citation>
    <scope>NUCLEOTIDE SEQUENCE</scope>
</reference>
<evidence type="ECO:0000256" key="10">
    <source>
        <dbReference type="SAM" id="SignalP"/>
    </source>
</evidence>
<comment type="subcellular location">
    <subcellularLocation>
        <location evidence="1">Membrane</location>
        <topology evidence="1">Single-pass membrane protein</topology>
    </subcellularLocation>
</comment>
<feature type="compositionally biased region" description="Low complexity" evidence="9">
    <location>
        <begin position="76"/>
        <end position="89"/>
    </location>
</feature>
<keyword evidence="5" id="KW-0812">Transmembrane</keyword>
<keyword evidence="3 8" id="KW-0328">Glycosyltransferase</keyword>
<dbReference type="GO" id="GO:0016757">
    <property type="term" value="F:glycosyltransferase activity"/>
    <property type="evidence" value="ECO:0007669"/>
    <property type="project" value="UniProtKB-UniRule"/>
</dbReference>
<dbReference type="PANTHER" id="PTHR21461:SF69">
    <property type="entry name" value="GLYCOSYLTRANSFERASE FAMILY 92 PROTEIN"/>
    <property type="match status" value="1"/>
</dbReference>
<keyword evidence="10" id="KW-0732">Signal</keyword>
<keyword evidence="6" id="KW-1133">Transmembrane helix</keyword>
<evidence type="ECO:0000256" key="9">
    <source>
        <dbReference type="SAM" id="MobiDB-lite"/>
    </source>
</evidence>
<dbReference type="PANTHER" id="PTHR21461">
    <property type="entry name" value="GLYCOSYLTRANSFERASE FAMILY 92 PROTEIN"/>
    <property type="match status" value="1"/>
</dbReference>
<dbReference type="EC" id="2.4.1.-" evidence="8"/>
<organism evidence="11">
    <name type="scientific">Auxenochlorella protothecoides</name>
    <name type="common">Green microalga</name>
    <name type="synonym">Chlorella protothecoides</name>
    <dbReference type="NCBI Taxonomy" id="3075"/>
    <lineage>
        <taxon>Eukaryota</taxon>
        <taxon>Viridiplantae</taxon>
        <taxon>Chlorophyta</taxon>
        <taxon>core chlorophytes</taxon>
        <taxon>Trebouxiophyceae</taxon>
        <taxon>Chlorellales</taxon>
        <taxon>Chlorellaceae</taxon>
        <taxon>Auxenochlorella</taxon>
    </lineage>
</organism>
<evidence type="ECO:0000256" key="4">
    <source>
        <dbReference type="ARBA" id="ARBA00022679"/>
    </source>
</evidence>
<gene>
    <name evidence="11" type="ORF">g.19702</name>
</gene>
<feature type="signal peptide" evidence="10">
    <location>
        <begin position="1"/>
        <end position="34"/>
    </location>
</feature>